<protein>
    <submittedName>
        <fullName evidence="1">Uncharacterized protein</fullName>
    </submittedName>
</protein>
<evidence type="ECO:0000313" key="2">
    <source>
        <dbReference type="Proteomes" id="UP000323067"/>
    </source>
</evidence>
<dbReference type="VEuPathDB" id="FungiDB:A9K55_003702"/>
<evidence type="ECO:0000313" key="1">
    <source>
        <dbReference type="EMBL" id="ATY58727.1"/>
    </source>
</evidence>
<proteinExistence type="predicted"/>
<name>A0A2H4S6H5_CORMI</name>
<dbReference type="AlphaFoldDB" id="A0A2H4S6H5"/>
<gene>
    <name evidence="1" type="ORF">A9K55_003702</name>
</gene>
<dbReference type="Proteomes" id="UP000323067">
    <property type="component" value="Chromosome iv"/>
</dbReference>
<dbReference type="EMBL" id="CP023322">
    <property type="protein sequence ID" value="ATY58727.1"/>
    <property type="molecule type" value="Genomic_DNA"/>
</dbReference>
<sequence>MGDEEMSQEPPVDRGLLALKHLDAAYEARKQMPDGKEQTEVVLAHATQALRLADDDRIIKALANLVLGGCHEQQDKWHLAYYEYVAAKEQYTDEWTESMEQALQYCRCKVFPR</sequence>
<reference evidence="1 2" key="1">
    <citation type="journal article" date="2017" name="BMC Genomics">
        <title>Chromosome level assembly and secondary metabolite potential of the parasitic fungus Cordyceps militaris.</title>
        <authorList>
            <person name="Kramer G.J."/>
            <person name="Nodwell J.R."/>
        </authorList>
    </citation>
    <scope>NUCLEOTIDE SEQUENCE [LARGE SCALE GENOMIC DNA]</scope>
    <source>
        <strain evidence="1 2">ATCC 34164</strain>
    </source>
</reference>
<dbReference type="OrthoDB" id="4858860at2759"/>
<organism evidence="1 2">
    <name type="scientific">Cordyceps militaris</name>
    <name type="common">Caterpillar fungus</name>
    <name type="synonym">Clavaria militaris</name>
    <dbReference type="NCBI Taxonomy" id="73501"/>
    <lineage>
        <taxon>Eukaryota</taxon>
        <taxon>Fungi</taxon>
        <taxon>Dikarya</taxon>
        <taxon>Ascomycota</taxon>
        <taxon>Pezizomycotina</taxon>
        <taxon>Sordariomycetes</taxon>
        <taxon>Hypocreomycetidae</taxon>
        <taxon>Hypocreales</taxon>
        <taxon>Cordycipitaceae</taxon>
        <taxon>Cordyceps</taxon>
    </lineage>
</organism>
<accession>A0A2H4S6H5</accession>